<dbReference type="HOGENOM" id="CLU_2100185_0_0_1"/>
<keyword evidence="2" id="KW-1185">Reference proteome</keyword>
<proteinExistence type="predicted"/>
<dbReference type="Proteomes" id="UP000017836">
    <property type="component" value="Unassembled WGS sequence"/>
</dbReference>
<dbReference type="AlphaFoldDB" id="W1NTF9"/>
<evidence type="ECO:0000313" key="1">
    <source>
        <dbReference type="EMBL" id="ERN00737.1"/>
    </source>
</evidence>
<evidence type="ECO:0000313" key="2">
    <source>
        <dbReference type="Proteomes" id="UP000017836"/>
    </source>
</evidence>
<protein>
    <submittedName>
        <fullName evidence="1">Uncharacterized protein</fullName>
    </submittedName>
</protein>
<dbReference type="EMBL" id="KI394815">
    <property type="protein sequence ID" value="ERN00737.1"/>
    <property type="molecule type" value="Genomic_DNA"/>
</dbReference>
<dbReference type="Gramene" id="ERN00737">
    <property type="protein sequence ID" value="ERN00737"/>
    <property type="gene ID" value="AMTR_s00106p00113330"/>
</dbReference>
<sequence length="116" mass="13301">MRIRQLIPTVVNGKLQTLKSIIKLLCEETKTPIRGTRYAPSVESGTLRLDSSQVRRKNLVGFRHLPPWRKYRIFGEILKDFREASAEIRPVLGVVEGEDRRFCSGQSDGLFFLAKL</sequence>
<organism evidence="1 2">
    <name type="scientific">Amborella trichopoda</name>
    <dbReference type="NCBI Taxonomy" id="13333"/>
    <lineage>
        <taxon>Eukaryota</taxon>
        <taxon>Viridiplantae</taxon>
        <taxon>Streptophyta</taxon>
        <taxon>Embryophyta</taxon>
        <taxon>Tracheophyta</taxon>
        <taxon>Spermatophyta</taxon>
        <taxon>Magnoliopsida</taxon>
        <taxon>Amborellales</taxon>
        <taxon>Amborellaceae</taxon>
        <taxon>Amborella</taxon>
    </lineage>
</organism>
<name>W1NTF9_AMBTC</name>
<accession>W1NTF9</accession>
<gene>
    <name evidence="1" type="ORF">AMTR_s00106p00113330</name>
</gene>
<reference evidence="2" key="1">
    <citation type="journal article" date="2013" name="Science">
        <title>The Amborella genome and the evolution of flowering plants.</title>
        <authorList>
            <consortium name="Amborella Genome Project"/>
        </authorList>
    </citation>
    <scope>NUCLEOTIDE SEQUENCE [LARGE SCALE GENOMIC DNA]</scope>
</reference>